<sequence>MRGISILAVAVIVVLIIVVIAVSGIFLVNSPKANYNSTTSSTSFSSIISSQTANASQISATIIAGGSTFVNPAMQVWIKGFQAQYPRIQVTYSAVGSGAGVNNILQGVYDIGATDVPPPSNLYQQLTQKYGEILTIPDVVGAVDIIYNIPGFSGTLNLTADILAKIYLGQIQYWDDPAIKLLNPHFNFPHQKIIAVHRSDGSGTTFLFTYWLYLSSEAWRSSNVSYGYTISWPVDKLGNGLAGKGSDGVTSYVSQNPYSIGYVEAQYAIANNLTPAAILNPSTNELVLPTSISIETAVQNANISLFSSLTQDLSSYISIFLNVKAHNAYPLVSFSWLVIKVNYTDKSKAESVYLFLKYILTIGQNQLPSGYIAIPSNIQQVVLQNLKLISYNNTPIYTLVD</sequence>
<evidence type="ECO:0000259" key="6">
    <source>
        <dbReference type="Pfam" id="PF12849"/>
    </source>
</evidence>
<dbReference type="EMBL" id="CP033236">
    <property type="protein sequence ID" value="AZF70879.1"/>
    <property type="molecule type" value="Genomic_DNA"/>
</dbReference>
<dbReference type="SUPFAM" id="SSF53850">
    <property type="entry name" value="Periplasmic binding protein-like II"/>
    <property type="match status" value="1"/>
</dbReference>
<evidence type="ECO:0000313" key="24">
    <source>
        <dbReference type="Proteomes" id="UP000275843"/>
    </source>
</evidence>
<dbReference type="Proteomes" id="UP000278715">
    <property type="component" value="Chromosome"/>
</dbReference>
<dbReference type="EMBL" id="CP033238">
    <property type="protein sequence ID" value="AZF76123.1"/>
    <property type="molecule type" value="Genomic_DNA"/>
</dbReference>
<evidence type="ECO:0000256" key="1">
    <source>
        <dbReference type="ARBA" id="ARBA00008725"/>
    </source>
</evidence>
<dbReference type="PIRSF" id="PIRSF002756">
    <property type="entry name" value="PstS"/>
    <property type="match status" value="1"/>
</dbReference>
<evidence type="ECO:0000256" key="3">
    <source>
        <dbReference type="ARBA" id="ARBA00022592"/>
    </source>
</evidence>
<evidence type="ECO:0000313" key="20">
    <source>
        <dbReference type="Proteomes" id="UP000267993"/>
    </source>
</evidence>
<dbReference type="GeneID" id="44129476"/>
<evidence type="ECO:0000313" key="25">
    <source>
        <dbReference type="Proteomes" id="UP000278715"/>
    </source>
</evidence>
<dbReference type="EMBL" id="CP033239">
    <property type="protein sequence ID" value="AZF78734.1"/>
    <property type="molecule type" value="Genomic_DNA"/>
</dbReference>
<dbReference type="Proteomes" id="UP000275843">
    <property type="component" value="Chromosome"/>
</dbReference>
<dbReference type="EMBL" id="CP033240">
    <property type="protein sequence ID" value="AZF81337.1"/>
    <property type="molecule type" value="Genomic_DNA"/>
</dbReference>
<dbReference type="Proteomes" id="UP000033057">
    <property type="component" value="Chromosome"/>
</dbReference>
<proteinExistence type="inferred from homology"/>
<evidence type="ECO:0000313" key="13">
    <source>
        <dbReference type="EMBL" id="AZF76123.1"/>
    </source>
</evidence>
<evidence type="ECO:0000313" key="7">
    <source>
        <dbReference type="EMBL" id="AKA73784.1"/>
    </source>
</evidence>
<dbReference type="Pfam" id="PF12849">
    <property type="entry name" value="PBP_like_2"/>
    <property type="match status" value="1"/>
</dbReference>
<evidence type="ECO:0000313" key="21">
    <source>
        <dbReference type="Proteomes" id="UP000269431"/>
    </source>
</evidence>
<keyword evidence="5" id="KW-1133">Transmembrane helix</keyword>
<dbReference type="EMBL" id="CP033235">
    <property type="protein sequence ID" value="AZF68259.1"/>
    <property type="molecule type" value="Genomic_DNA"/>
</dbReference>
<evidence type="ECO:0000256" key="2">
    <source>
        <dbReference type="ARBA" id="ARBA00022448"/>
    </source>
</evidence>
<dbReference type="InterPro" id="IPR050962">
    <property type="entry name" value="Phosphate-bind_PstS"/>
</dbReference>
<dbReference type="KEGG" id="ssof:SULC_1511"/>
<dbReference type="PANTHER" id="PTHR42996">
    <property type="entry name" value="PHOSPHATE-BINDING PROTEIN PSTS"/>
    <property type="match status" value="1"/>
</dbReference>
<evidence type="ECO:0000313" key="17">
    <source>
        <dbReference type="Proteomes" id="UP000033057"/>
    </source>
</evidence>
<dbReference type="Proteomes" id="UP000273194">
    <property type="component" value="Chromosome"/>
</dbReference>
<feature type="domain" description="PBP" evidence="6">
    <location>
        <begin position="54"/>
        <end position="360"/>
    </location>
</feature>
<dbReference type="GO" id="GO:0035435">
    <property type="term" value="P:phosphate ion transmembrane transport"/>
    <property type="evidence" value="ECO:0007669"/>
    <property type="project" value="InterPro"/>
</dbReference>
<dbReference type="Proteomes" id="UP000269431">
    <property type="component" value="Chromosome"/>
</dbReference>
<dbReference type="NCBIfam" id="TIGR00975">
    <property type="entry name" value="3a0107s03"/>
    <property type="match status" value="1"/>
</dbReference>
<comment type="similarity">
    <text evidence="1 4">Belongs to the PstS family.</text>
</comment>
<dbReference type="GO" id="GO:0043190">
    <property type="term" value="C:ATP-binding cassette (ABC) transporter complex"/>
    <property type="evidence" value="ECO:0007669"/>
    <property type="project" value="InterPro"/>
</dbReference>
<feature type="transmembrane region" description="Helical" evidence="5">
    <location>
        <begin position="7"/>
        <end position="28"/>
    </location>
</feature>
<evidence type="ECO:0000256" key="5">
    <source>
        <dbReference type="SAM" id="Phobius"/>
    </source>
</evidence>
<dbReference type="AlphaFoldDB" id="A0A0E3MG12"/>
<evidence type="ECO:0000313" key="19">
    <source>
        <dbReference type="Proteomes" id="UP000033106"/>
    </source>
</evidence>
<dbReference type="EMBL" id="CP033237">
    <property type="protein sequence ID" value="AZF73499.1"/>
    <property type="molecule type" value="Genomic_DNA"/>
</dbReference>
<evidence type="ECO:0000313" key="15">
    <source>
        <dbReference type="EMBL" id="AZF81337.1"/>
    </source>
</evidence>
<reference evidence="20 21" key="2">
    <citation type="journal article" date="2018" name="Proc. Natl. Acad. Sci. U.S.A.">
        <title>Nonmutational mechanism of inheritance in the Archaeon Sulfolobus solfataricus.</title>
        <authorList>
            <person name="Payne S."/>
            <person name="McCarthy S."/>
            <person name="Johnson T."/>
            <person name="North E."/>
            <person name="Blum P."/>
        </authorList>
    </citation>
    <scope>NUCLEOTIDE SEQUENCE [LARGE SCALE GENOMIC DNA]</scope>
    <source>
        <strain evidence="11 20">SARC-H</strain>
        <strain evidence="12 24">SARC-I</strain>
        <strain evidence="14 25">SARC-N</strain>
        <strain evidence="15 26">SARC-O</strain>
        <strain evidence="16 21">SUL120</strain>
        <strain evidence="10 22">SULG</strain>
        <strain evidence="13 23">SULM</strain>
    </source>
</reference>
<evidence type="ECO:0000313" key="16">
    <source>
        <dbReference type="EMBL" id="AZF83976.1"/>
    </source>
</evidence>
<keyword evidence="5" id="KW-0472">Membrane</keyword>
<dbReference type="EMBL" id="CP033241">
    <property type="protein sequence ID" value="AZF83976.1"/>
    <property type="molecule type" value="Genomic_DNA"/>
</dbReference>
<dbReference type="Gene3D" id="3.40.190.10">
    <property type="entry name" value="Periplasmic binding protein-like II"/>
    <property type="match status" value="2"/>
</dbReference>
<dbReference type="EMBL" id="CP011055">
    <property type="protein sequence ID" value="AKA73784.1"/>
    <property type="molecule type" value="Genomic_DNA"/>
</dbReference>
<keyword evidence="2 4" id="KW-0813">Transport</keyword>
<evidence type="ECO:0000313" key="9">
    <source>
        <dbReference type="EMBL" id="AKA79174.1"/>
    </source>
</evidence>
<reference evidence="17 18" key="1">
    <citation type="journal article" date="2015" name="Genome Announc.">
        <title>Complete Genome Sequence of Sulfolobus solfataricus Strain 98/2 and Evolved Derivatives.</title>
        <authorList>
            <person name="McCarthy S."/>
            <person name="Gradnigo J."/>
            <person name="Johnson T."/>
            <person name="Payne S."/>
            <person name="Lipzen A."/>
            <person name="Martin J."/>
            <person name="Schackwitz W."/>
            <person name="Moriyama E."/>
            <person name="Blum P."/>
        </authorList>
    </citation>
    <scope>NUCLEOTIDE SEQUENCE [LARGE SCALE GENOMIC DNA]</scope>
    <source>
        <strain evidence="17">98/2 SULC</strain>
        <strain evidence="7">SARC-B</strain>
        <strain evidence="8">SARC-C</strain>
        <strain evidence="9 19">SULA</strain>
        <strain evidence="18">SULB</strain>
    </source>
</reference>
<organism evidence="9 19">
    <name type="scientific">Saccharolobus solfataricus</name>
    <name type="common">Sulfolobus solfataricus</name>
    <dbReference type="NCBI Taxonomy" id="2287"/>
    <lineage>
        <taxon>Archaea</taxon>
        <taxon>Thermoproteota</taxon>
        <taxon>Thermoprotei</taxon>
        <taxon>Sulfolobales</taxon>
        <taxon>Sulfolobaceae</taxon>
        <taxon>Saccharolobus</taxon>
    </lineage>
</organism>
<dbReference type="Proteomes" id="UP000273443">
    <property type="component" value="Chromosome"/>
</dbReference>
<dbReference type="Proteomes" id="UP000267993">
    <property type="component" value="Chromosome"/>
</dbReference>
<dbReference type="CDD" id="cd13565">
    <property type="entry name" value="PBP2_PstS"/>
    <property type="match status" value="1"/>
</dbReference>
<dbReference type="Proteomes" id="UP000282269">
    <property type="component" value="Chromosome"/>
</dbReference>
<accession>A0A0E3MG12</accession>
<evidence type="ECO:0000313" key="23">
    <source>
        <dbReference type="Proteomes" id="UP000273443"/>
    </source>
</evidence>
<dbReference type="KEGG" id="ssol:SULB_1513"/>
<dbReference type="EMBL" id="CP011056">
    <property type="protein sequence ID" value="AKA76481.1"/>
    <property type="molecule type" value="Genomic_DNA"/>
</dbReference>
<evidence type="ECO:0000313" key="11">
    <source>
        <dbReference type="EMBL" id="AZF70879.1"/>
    </source>
</evidence>
<dbReference type="RefSeq" id="WP_009989535.1">
    <property type="nucleotide sequence ID" value="NZ_CP011055.2"/>
</dbReference>
<dbReference type="EMBL" id="CP011057">
    <property type="protein sequence ID" value="AKA79174.1"/>
    <property type="molecule type" value="Genomic_DNA"/>
</dbReference>
<dbReference type="KEGG" id="ssoa:SULA_1512"/>
<dbReference type="PATRIC" id="fig|2287.6.peg.1556"/>
<dbReference type="Proteomes" id="UP000033106">
    <property type="component" value="Chromosome"/>
</dbReference>
<dbReference type="PANTHER" id="PTHR42996:SF1">
    <property type="entry name" value="PHOSPHATE-BINDING PROTEIN PSTS"/>
    <property type="match status" value="1"/>
</dbReference>
<keyword evidence="5" id="KW-0812">Transmembrane</keyword>
<evidence type="ECO:0000313" key="26">
    <source>
        <dbReference type="Proteomes" id="UP000282269"/>
    </source>
</evidence>
<dbReference type="Proteomes" id="UP000033085">
    <property type="component" value="Chromosome"/>
</dbReference>
<evidence type="ECO:0000313" key="12">
    <source>
        <dbReference type="EMBL" id="AZF73499.1"/>
    </source>
</evidence>
<evidence type="ECO:0000256" key="4">
    <source>
        <dbReference type="PIRNR" id="PIRNR002756"/>
    </source>
</evidence>
<protein>
    <recommendedName>
        <fullName evidence="4">Phosphate-binding protein</fullName>
    </recommendedName>
</protein>
<dbReference type="InterPro" id="IPR005673">
    <property type="entry name" value="ABC_phos-bd_PstS"/>
</dbReference>
<evidence type="ECO:0000313" key="8">
    <source>
        <dbReference type="EMBL" id="AKA76481.1"/>
    </source>
</evidence>
<dbReference type="GO" id="GO:0042301">
    <property type="term" value="F:phosphate ion binding"/>
    <property type="evidence" value="ECO:0007669"/>
    <property type="project" value="InterPro"/>
</dbReference>
<evidence type="ECO:0000313" key="18">
    <source>
        <dbReference type="Proteomes" id="UP000033085"/>
    </source>
</evidence>
<evidence type="ECO:0000313" key="10">
    <source>
        <dbReference type="EMBL" id="AZF68259.1"/>
    </source>
</evidence>
<evidence type="ECO:0000313" key="14">
    <source>
        <dbReference type="EMBL" id="AZF78734.1"/>
    </source>
</evidence>
<dbReference type="InterPro" id="IPR024370">
    <property type="entry name" value="PBP_domain"/>
</dbReference>
<reference evidence="9" key="3">
    <citation type="submission" date="2018-10" db="EMBL/GenBank/DDBJ databases">
        <authorList>
            <person name="McCarthy S."/>
            <person name="Gradnigo J."/>
            <person name="Johnson T."/>
            <person name="Payne S."/>
            <person name="Lipzen A."/>
            <person name="Schackwitz W."/>
            <person name="Martin J."/>
            <person name="Moriyama E."/>
            <person name="Blum P."/>
        </authorList>
    </citation>
    <scope>NUCLEOTIDE SEQUENCE</scope>
    <source>
        <strain evidence="7">SARC-B</strain>
        <strain evidence="8">SARC-C</strain>
        <strain evidence="9">SULA</strain>
    </source>
</reference>
<evidence type="ECO:0000313" key="22">
    <source>
        <dbReference type="Proteomes" id="UP000273194"/>
    </source>
</evidence>
<name>A0A0E3MG12_SACSO</name>
<gene>
    <name evidence="9" type="primary">pstS</name>
    <name evidence="9" type="ORF">SULA_1512</name>
    <name evidence="7" type="ORF">SULB_1513</name>
    <name evidence="8" type="ORF">SULC_1511</name>
    <name evidence="10" type="ORF">SULG_07530</name>
    <name evidence="11" type="ORF">SULH_07530</name>
    <name evidence="12" type="ORF">SULI_07530</name>
    <name evidence="13" type="ORF">SULM_07530</name>
    <name evidence="14" type="ORF">SULN_07530</name>
    <name evidence="15" type="ORF">SULO_07540</name>
    <name evidence="16" type="ORF">SULZ_07790</name>
</gene>
<keyword evidence="3 4" id="KW-0592">Phosphate transport</keyword>